<dbReference type="GO" id="GO:0004553">
    <property type="term" value="F:hydrolase activity, hydrolyzing O-glycosyl compounds"/>
    <property type="evidence" value="ECO:0007669"/>
    <property type="project" value="InterPro"/>
</dbReference>
<dbReference type="InterPro" id="IPR011081">
    <property type="entry name" value="Big_4"/>
</dbReference>
<evidence type="ECO:0000256" key="4">
    <source>
        <dbReference type="ARBA" id="ARBA00023295"/>
    </source>
</evidence>
<dbReference type="Pfam" id="PF07523">
    <property type="entry name" value="Big_3"/>
    <property type="match status" value="3"/>
</dbReference>
<dbReference type="EMBL" id="JAAIUO010000008">
    <property type="protein sequence ID" value="NSK15380.1"/>
    <property type="molecule type" value="Genomic_DNA"/>
</dbReference>
<dbReference type="PANTHER" id="PTHR43817:SF1">
    <property type="entry name" value="HYDROLASE, FAMILY 43, PUTATIVE (AFU_ORTHOLOGUE AFUA_3G01660)-RELATED"/>
    <property type="match status" value="1"/>
</dbReference>
<evidence type="ECO:0000256" key="6">
    <source>
        <dbReference type="SAM" id="Phobius"/>
    </source>
</evidence>
<feature type="signal peptide" evidence="7">
    <location>
        <begin position="1"/>
        <end position="18"/>
    </location>
</feature>
<feature type="domain" description="Bacterial Ig-like" evidence="9">
    <location>
        <begin position="644"/>
        <end position="681"/>
    </location>
</feature>
<keyword evidence="3 12" id="KW-0378">Hydrolase</keyword>
<evidence type="ECO:0000313" key="14">
    <source>
        <dbReference type="Proteomes" id="UP000701680"/>
    </source>
</evidence>
<dbReference type="Gene3D" id="1.20.1270.90">
    <property type="entry name" value="AF1782-like"/>
    <property type="match status" value="1"/>
</dbReference>
<name>A0A850HVR1_9FIRM</name>
<dbReference type="InterPro" id="IPR046780">
    <property type="entry name" value="aBig_2"/>
</dbReference>
<evidence type="ECO:0000259" key="8">
    <source>
        <dbReference type="Pfam" id="PF07523"/>
    </source>
</evidence>
<evidence type="ECO:0000256" key="1">
    <source>
        <dbReference type="ARBA" id="ARBA00009865"/>
    </source>
</evidence>
<dbReference type="CDD" id="cd08983">
    <property type="entry name" value="GH43_Bt3655-like"/>
    <property type="match status" value="1"/>
</dbReference>
<sequence>MKKTKRGVALLTVSAMLAGLLPSGVGGLQEVQAADLPKALVDFDFENLNANQEIVTDSAKATGTYGLSDSHAGGGKALSLNGKNQWLDIKTPAGESLLTGLNELTISYDAKMPKNHVNWGFFAARDASETTYQNEHYIGTLHNPGADKDHLVAERFNGGQRPLSAWANVSAYDNKWVHVDVVHTEKDVTLYIDGQQAGKEASAFKLPDILGANSVLYFGKATWGKNGEYGKGLIDNFRIYDTALDKDQITQQYAQYVLAFDKEALSLPEETDRSIALPTTGGSGLTEITWSSNKPKVMADDGTVTRGDKDEEVVMTATLKSGEVIVTKEFTIVVKAKNPDEDVVTYTNELTLNAGFVSEDFTLPEKVGDATVTWKVQDGDAIEIKDGKAVVTRGEETVVVTLVATIKVDGAKQDGTKEFPLTVIGKGTDVAAYVSSKAPSNIESEGYGFQGGMKLAEEGEEGYKVLHKDQPILYSSIGAKKYTAPSIFRKADGSFGMIASDGGSGTVLLYDSKDLITYENQRSVALPEVNKIEKMTCVYDSADQVYKVFVQAADTVTLVTTADFETFENKGVSSYEIKQVENAPKDAVWAEEEALTKAEYTKVAEKFKNPYNTELKVTAKDVTVDQGAELSAELLSKESGAEASATYSDGTQKTYGITWDENDIAKIDTNRPGTYTVDGIVGTKYTDADAPLIPERADPHIVYNEDDGYYYFTASYPMNGGNDPDGYDRLVLRRAKTVAGLATAEEVTIWDEKDDPKRGRFIWAPELHKIGDSWYYLSTAGINTGTGTTFNIRPFMVKCNNSDDMMNPASWEMVGDVKAMPGDEKNCLNAMSLDMTYFEAGGRHYLCWADFTRNEANPEGISSLYIATIDPSNPTQLTSKASVITVPEYFWENVRFRVNEGPAVIKKGDNVYLAYSASGTGSEYCIGLLSGKAGDDLTNPDNWTKNPYPIMTSTDFNDEVSGPGHNSFTVDEHGNQIIVYHARPTAAHKGHSGDPLYDPCRHAYIKPVFYDKDGMPILNMSEEEFAKEGKTSIKVTVKGEAADTTPSLEYKFDEEYNAETGVADTGKDKDKNASLSEGASYVWDKEYGQVLYLDGDKKVNGHNAFLTFPQGFFDGKDRMTISMDVKEVTRSGNYFTFGVGQDNTKYLMLKVEPTKIRSAISTTSWQNESQAIQSGAYPNNSRVWQNIKIVVTQNSLEIYRNGEKIAANNSTGISMTDLGENLIAYLGKSLYNEETMPTNPDKYFRAYYDNVKVYDWAMTDEEVKNFTEKDETARKEMMGAVATVADSVVIPNADSIKGNITLPAEKDGVSIKWTSSNEKVISTKAKENKGYDATPAGVVTRQKEDTKVTLTAEFSKKGSESITKTYEVTVKAAPKEVKEDDYVGYLFVRFNGTEENINQEQTYFSLSKDGLNWENLNKNNPVLTSNIGESGLRDHYIARSPEGDKFYMIATDLSIATNKAGDNHNEGAVDWWGAGGSGSHSIVVWESDDLVNWSEPWLSEIAPEGAGCTWAPEFIYDEKTGEYVVYWSATRLEVDEDENVTQEFENHAIYYCKTRDFRTFTEPTLYRDGGTDANGKIVKVIDSTMIEHDGTYYRYTKNESKGTIVIDKSDAVLGEFTEVPSQTLSTDLMAAQGAVEGPIIFKMNEKSADGKDQWCLMVDRFARGQGYYPLITTNLESGEFRMLDQSEYSFPSGSKFRHGYVMPVTASEYSALQRKWGNADYVDKYQLEKAIADGEALNPEDYTEESYAAFEEALNTAKAALDTVTTTAEADAAAQALRDAMNALVPKEEITLASIKVTPPAKTEYQEGEELDLNGMVVKAVYSDNREVEVDLKDVKVEGYDKNQVGTQTITVTYEGKTATFTVTVKEKAEEGKLESINVTAPTKVEYQKGEELDLTGMVVTAIYSDGKEAVVDLNDVTIEGYNKDQVGTQTITVTYEGKTATFDVTVKEESGNPDVLDFIKVTAPTKVEYQKGEELDLTGMVVTAVYGDGHEVTVDLSEVTVEGYNKDQAGTQVITVTYAGKTASFTVTVKEKGTSGNPGGENPNGSQGNSSQGVVSKNPAGVKTGDVAPIGVAVVLLVAAGAAIVLVVKRKRSN</sequence>
<keyword evidence="6" id="KW-1133">Transmembrane helix</keyword>
<accession>A0A850HVR1</accession>
<keyword evidence="6" id="KW-0812">Transmembrane</keyword>
<keyword evidence="13" id="KW-1185">Reference proteome</keyword>
<dbReference type="Proteomes" id="UP000528555">
    <property type="component" value="Unassembled WGS sequence"/>
</dbReference>
<dbReference type="Pfam" id="PF04616">
    <property type="entry name" value="Glyco_hydro_43"/>
    <property type="match status" value="1"/>
</dbReference>
<evidence type="ECO:0000256" key="3">
    <source>
        <dbReference type="ARBA" id="ARBA00022801"/>
    </source>
</evidence>
<dbReference type="GO" id="GO:0005975">
    <property type="term" value="P:carbohydrate metabolic process"/>
    <property type="evidence" value="ECO:0007669"/>
    <property type="project" value="InterPro"/>
</dbReference>
<feature type="domain" description="Atrophied bacterial Ig" evidence="10">
    <location>
        <begin position="1292"/>
        <end position="1372"/>
    </location>
</feature>
<comment type="similarity">
    <text evidence="1">Belongs to the glycosyl hydrolase 43 family.</text>
</comment>
<evidence type="ECO:0000256" key="5">
    <source>
        <dbReference type="SAM" id="MobiDB-lite"/>
    </source>
</evidence>
<feature type="domain" description="Ig-like" evidence="8">
    <location>
        <begin position="1882"/>
        <end position="1947"/>
    </location>
</feature>
<comment type="caution">
    <text evidence="12">The sequence shown here is derived from an EMBL/GenBank/DDBJ whole genome shotgun (WGS) entry which is preliminary data.</text>
</comment>
<feature type="domain" description="Ig-like" evidence="8">
    <location>
        <begin position="1965"/>
        <end position="2030"/>
    </location>
</feature>
<protein>
    <submittedName>
        <fullName evidence="12">Family 43 glycosylhydrolase</fullName>
    </submittedName>
</protein>
<dbReference type="Proteomes" id="UP000701680">
    <property type="component" value="Unassembled WGS sequence"/>
</dbReference>
<dbReference type="CDD" id="cd18819">
    <property type="entry name" value="GH43_LbAraf43-like"/>
    <property type="match status" value="1"/>
</dbReference>
<dbReference type="Pfam" id="PF07532">
    <property type="entry name" value="Big_4"/>
    <property type="match status" value="1"/>
</dbReference>
<dbReference type="EMBL" id="JAAITX010000008">
    <property type="protein sequence ID" value="NVH59153.1"/>
    <property type="molecule type" value="Genomic_DNA"/>
</dbReference>
<evidence type="ECO:0000313" key="11">
    <source>
        <dbReference type="EMBL" id="NSK15380.1"/>
    </source>
</evidence>
<dbReference type="InterPro" id="IPR013320">
    <property type="entry name" value="ConA-like_dom_sf"/>
</dbReference>
<reference evidence="12" key="2">
    <citation type="submission" date="2020-02" db="EMBL/GenBank/DDBJ databases">
        <authorList>
            <person name="Littmann E."/>
            <person name="Sorbara M."/>
        </authorList>
    </citation>
    <scope>NUCLEOTIDE SEQUENCE</scope>
    <source>
        <strain evidence="12">MSK.17.11</strain>
        <strain evidence="11">MSK.17.38</strain>
    </source>
</reference>
<keyword evidence="2 7" id="KW-0732">Signal</keyword>
<feature type="chain" id="PRO_5038483206" evidence="7">
    <location>
        <begin position="19"/>
        <end position="2095"/>
    </location>
</feature>
<evidence type="ECO:0000256" key="2">
    <source>
        <dbReference type="ARBA" id="ARBA00022729"/>
    </source>
</evidence>
<dbReference type="SUPFAM" id="SSF75005">
    <property type="entry name" value="Arabinanase/levansucrase/invertase"/>
    <property type="match status" value="2"/>
</dbReference>
<feature type="domain" description="Atrophied bacterial Ig" evidence="10">
    <location>
        <begin position="272"/>
        <end position="336"/>
    </location>
</feature>
<dbReference type="InterPro" id="IPR023296">
    <property type="entry name" value="Glyco_hydro_beta-prop_sf"/>
</dbReference>
<feature type="compositionally biased region" description="Low complexity" evidence="5">
    <location>
        <begin position="2041"/>
        <end position="2054"/>
    </location>
</feature>
<dbReference type="Gene3D" id="2.60.40.3630">
    <property type="match status" value="3"/>
</dbReference>
<proteinExistence type="inferred from homology"/>
<dbReference type="SUPFAM" id="SSF49899">
    <property type="entry name" value="Concanavalin A-like lectins/glucanases"/>
    <property type="match status" value="2"/>
</dbReference>
<dbReference type="PANTHER" id="PTHR43817">
    <property type="entry name" value="GLYCOSYL HYDROLASE"/>
    <property type="match status" value="1"/>
</dbReference>
<feature type="region of interest" description="Disordered" evidence="5">
    <location>
        <begin position="2031"/>
        <end position="2059"/>
    </location>
</feature>
<reference evidence="13 14" key="1">
    <citation type="journal article" date="2020" name="Cell Host Microbe">
        <title>Functional and Genomic Variation between Human-Derived Isolates of Lachnospiraceae Reveals Inter- and Intra-Species Diversity.</title>
        <authorList>
            <person name="Sorbara M.T."/>
            <person name="Littmann E.R."/>
            <person name="Fontana E."/>
            <person name="Moody T.U."/>
            <person name="Kohout C.E."/>
            <person name="Gjonbalaj M."/>
            <person name="Eaton V."/>
            <person name="Seok R."/>
            <person name="Leiner I.M."/>
            <person name="Pamer E.G."/>
        </authorList>
    </citation>
    <scope>NUCLEOTIDE SEQUENCE [LARGE SCALE GENOMIC DNA]</scope>
    <source>
        <strain evidence="12 13">MSK.17.11</strain>
        <strain evidence="11 14">MSK.17.38</strain>
    </source>
</reference>
<organism evidence="12 13">
    <name type="scientific">Dorea phocaeensis</name>
    <dbReference type="NCBI Taxonomy" id="2040291"/>
    <lineage>
        <taxon>Bacteria</taxon>
        <taxon>Bacillati</taxon>
        <taxon>Bacillota</taxon>
        <taxon>Clostridia</taxon>
        <taxon>Lachnospirales</taxon>
        <taxon>Lachnospiraceae</taxon>
        <taxon>Dorea</taxon>
    </lineage>
</organism>
<dbReference type="Gene3D" id="2.115.10.20">
    <property type="entry name" value="Glycosyl hydrolase domain, family 43"/>
    <property type="match status" value="2"/>
</dbReference>
<dbReference type="Pfam" id="PF13385">
    <property type="entry name" value="Laminin_G_3"/>
    <property type="match status" value="2"/>
</dbReference>
<dbReference type="Gene3D" id="2.60.120.200">
    <property type="match status" value="2"/>
</dbReference>
<feature type="transmembrane region" description="Helical" evidence="6">
    <location>
        <begin position="2068"/>
        <end position="2089"/>
    </location>
</feature>
<dbReference type="InterPro" id="IPR022038">
    <property type="entry name" value="Ig-like_bact"/>
</dbReference>
<feature type="domain" description="Ig-like" evidence="8">
    <location>
        <begin position="1799"/>
        <end position="1865"/>
    </location>
</feature>
<dbReference type="InterPro" id="IPR006710">
    <property type="entry name" value="Glyco_hydro_43"/>
</dbReference>
<evidence type="ECO:0000313" key="13">
    <source>
        <dbReference type="Proteomes" id="UP000528555"/>
    </source>
</evidence>
<evidence type="ECO:0000313" key="12">
    <source>
        <dbReference type="EMBL" id="NVH59153.1"/>
    </source>
</evidence>
<evidence type="ECO:0000259" key="10">
    <source>
        <dbReference type="Pfam" id="PF20578"/>
    </source>
</evidence>
<keyword evidence="6" id="KW-0472">Membrane</keyword>
<dbReference type="Pfam" id="PF20578">
    <property type="entry name" value="aBig_2"/>
    <property type="match status" value="2"/>
</dbReference>
<gene>
    <name evidence="12" type="ORF">G5A66_10985</name>
    <name evidence="11" type="ORF">G5A75_11010</name>
</gene>
<dbReference type="RefSeq" id="WP_173815041.1">
    <property type="nucleotide sequence ID" value="NZ_JAAITX010000008.1"/>
</dbReference>
<keyword evidence="4" id="KW-0326">Glycosidase</keyword>
<evidence type="ECO:0000259" key="9">
    <source>
        <dbReference type="Pfam" id="PF07532"/>
    </source>
</evidence>
<evidence type="ECO:0000256" key="7">
    <source>
        <dbReference type="SAM" id="SignalP"/>
    </source>
</evidence>